<dbReference type="InterPro" id="IPR003959">
    <property type="entry name" value="ATPase_AAA_core"/>
</dbReference>
<sequence length="499" mass="55979">MYINRLHVKNLKRMRNLALDFTHEGRPRMWTVLVAENGACKTTLLQAIALVASGSDRANQLADVPSLPDLRRSAEESVRLRADFEFGNRLEKWRVFPETSKISFKDQRSPGLRSSLDIEPRQSTFRGTSLFASVNALASSDDNHLPSDSNVMVARLKRLLSEIKDEEDEGTPFSWKLEGEDGRSDAALLSWLGGYALALQNPIAEARAKSLPGWFVAGYGTQRQLPVPLSASELKDRVLNRLEPLFGKAPLVGTGFANQFADTPRFEPFIQALKKVFVDNHLLPHVDAVELRGRGGVMQPGDLVRSHSFEFAFSGQKTKIPATWLSQGYQSTIAWIADLIGQMYLDVGEAIALEDMEGMVLIDELDLHLHPTWQVRLVPVLKRVFPRMQFIVTTHSPMLLPALERHEIVMLRLDEHGDVVAEAPPALPKLMTGGEIYSSFFNIQKLYQSDLRKALRRYTHLSSDPTRTDEEDVEMVRLQKKLTGAGLDLGLPPVPRDRT</sequence>
<dbReference type="PANTHER" id="PTHR43581:SF2">
    <property type="entry name" value="EXCINUCLEASE ATPASE SUBUNIT"/>
    <property type="match status" value="1"/>
</dbReference>
<dbReference type="AlphaFoldDB" id="A0A250IV59"/>
<dbReference type="PANTHER" id="PTHR43581">
    <property type="entry name" value="ATP/GTP PHOSPHATASE"/>
    <property type="match status" value="1"/>
</dbReference>
<protein>
    <recommendedName>
        <fullName evidence="1">ATPase AAA-type core domain-containing protein</fullName>
    </recommendedName>
</protein>
<accession>A0A250IV59</accession>
<dbReference type="GO" id="GO:0016887">
    <property type="term" value="F:ATP hydrolysis activity"/>
    <property type="evidence" value="ECO:0007669"/>
    <property type="project" value="InterPro"/>
</dbReference>
<dbReference type="EMBL" id="CP022098">
    <property type="protein sequence ID" value="ATB35041.1"/>
    <property type="molecule type" value="Genomic_DNA"/>
</dbReference>
<name>A0A250IV59_9BACT</name>
<reference evidence="2 3" key="1">
    <citation type="submission" date="2017-06" db="EMBL/GenBank/DDBJ databases">
        <title>Sequencing and comparative analysis of myxobacterial genomes.</title>
        <authorList>
            <person name="Rupp O."/>
            <person name="Goesmann A."/>
            <person name="Sogaard-Andersen L."/>
        </authorList>
    </citation>
    <scope>NUCLEOTIDE SEQUENCE [LARGE SCALE GENOMIC DNA]</scope>
    <source>
        <strain evidence="2 3">DSM 52655</strain>
    </source>
</reference>
<dbReference type="GO" id="GO:0005524">
    <property type="term" value="F:ATP binding"/>
    <property type="evidence" value="ECO:0007669"/>
    <property type="project" value="InterPro"/>
</dbReference>
<evidence type="ECO:0000259" key="1">
    <source>
        <dbReference type="Pfam" id="PF13304"/>
    </source>
</evidence>
<dbReference type="Gene3D" id="3.40.50.300">
    <property type="entry name" value="P-loop containing nucleotide triphosphate hydrolases"/>
    <property type="match status" value="2"/>
</dbReference>
<evidence type="ECO:0000313" key="3">
    <source>
        <dbReference type="Proteomes" id="UP000217257"/>
    </source>
</evidence>
<organism evidence="2 3">
    <name type="scientific">Cystobacter fuscus</name>
    <dbReference type="NCBI Taxonomy" id="43"/>
    <lineage>
        <taxon>Bacteria</taxon>
        <taxon>Pseudomonadati</taxon>
        <taxon>Myxococcota</taxon>
        <taxon>Myxococcia</taxon>
        <taxon>Myxococcales</taxon>
        <taxon>Cystobacterineae</taxon>
        <taxon>Archangiaceae</taxon>
        <taxon>Cystobacter</taxon>
    </lineage>
</organism>
<dbReference type="KEGG" id="cfus:CYFUS_000453"/>
<dbReference type="Proteomes" id="UP000217257">
    <property type="component" value="Chromosome"/>
</dbReference>
<dbReference type="RefSeq" id="WP_095983719.1">
    <property type="nucleotide sequence ID" value="NZ_CP022098.1"/>
</dbReference>
<proteinExistence type="predicted"/>
<gene>
    <name evidence="2" type="ORF">CYFUS_000453</name>
</gene>
<dbReference type="Pfam" id="PF13304">
    <property type="entry name" value="AAA_21"/>
    <property type="match status" value="1"/>
</dbReference>
<evidence type="ECO:0000313" key="2">
    <source>
        <dbReference type="EMBL" id="ATB35041.1"/>
    </source>
</evidence>
<dbReference type="InterPro" id="IPR027417">
    <property type="entry name" value="P-loop_NTPase"/>
</dbReference>
<dbReference type="SUPFAM" id="SSF52540">
    <property type="entry name" value="P-loop containing nucleoside triphosphate hydrolases"/>
    <property type="match status" value="1"/>
</dbReference>
<feature type="domain" description="ATPase AAA-type core" evidence="1">
    <location>
        <begin position="286"/>
        <end position="400"/>
    </location>
</feature>
<dbReference type="InterPro" id="IPR051396">
    <property type="entry name" value="Bact_Antivir_Def_Nuclease"/>
</dbReference>